<name>A0A4R6T0B3_9SPHI</name>
<dbReference type="Proteomes" id="UP000295620">
    <property type="component" value="Unassembled WGS sequence"/>
</dbReference>
<evidence type="ECO:0000256" key="1">
    <source>
        <dbReference type="SAM" id="MobiDB-lite"/>
    </source>
</evidence>
<reference evidence="2 3" key="1">
    <citation type="submission" date="2019-03" db="EMBL/GenBank/DDBJ databases">
        <title>Genomic Encyclopedia of Archaeal and Bacterial Type Strains, Phase II (KMG-II): from individual species to whole genera.</title>
        <authorList>
            <person name="Goeker M."/>
        </authorList>
    </citation>
    <scope>NUCLEOTIDE SEQUENCE [LARGE SCALE GENOMIC DNA]</scope>
    <source>
        <strain evidence="2 3">DSM 19035</strain>
    </source>
</reference>
<evidence type="ECO:0000313" key="2">
    <source>
        <dbReference type="EMBL" id="TDQ11459.1"/>
    </source>
</evidence>
<keyword evidence="3" id="KW-1185">Reference proteome</keyword>
<dbReference type="AlphaFoldDB" id="A0A4R6T0B3"/>
<proteinExistence type="predicted"/>
<feature type="compositionally biased region" description="Polar residues" evidence="1">
    <location>
        <begin position="35"/>
        <end position="45"/>
    </location>
</feature>
<organism evidence="2 3">
    <name type="scientific">Pedobacter metabolipauper</name>
    <dbReference type="NCBI Taxonomy" id="425513"/>
    <lineage>
        <taxon>Bacteria</taxon>
        <taxon>Pseudomonadati</taxon>
        <taxon>Bacteroidota</taxon>
        <taxon>Sphingobacteriia</taxon>
        <taxon>Sphingobacteriales</taxon>
        <taxon>Sphingobacteriaceae</taxon>
        <taxon>Pedobacter</taxon>
    </lineage>
</organism>
<evidence type="ECO:0000313" key="3">
    <source>
        <dbReference type="Proteomes" id="UP000295620"/>
    </source>
</evidence>
<feature type="region of interest" description="Disordered" evidence="1">
    <location>
        <begin position="21"/>
        <end position="45"/>
    </location>
</feature>
<dbReference type="EMBL" id="SNYC01000003">
    <property type="protein sequence ID" value="TDQ11459.1"/>
    <property type="molecule type" value="Genomic_DNA"/>
</dbReference>
<gene>
    <name evidence="2" type="ORF">ATK78_0581</name>
</gene>
<accession>A0A4R6T0B3</accession>
<protein>
    <submittedName>
        <fullName evidence="2">Uncharacterized protein</fullName>
    </submittedName>
</protein>
<comment type="caution">
    <text evidence="2">The sequence shown here is derived from an EMBL/GenBank/DDBJ whole genome shotgun (WGS) entry which is preliminary data.</text>
</comment>
<sequence length="45" mass="5058">MKLIAEEVDQSKKIVDIKTGSGRNYIKKKSPKNPVATQRSSEIIQ</sequence>